<keyword evidence="5" id="KW-1185">Reference proteome</keyword>
<dbReference type="EMBL" id="KN832874">
    <property type="protein sequence ID" value="KIN02992.1"/>
    <property type="molecule type" value="Genomic_DNA"/>
</dbReference>
<dbReference type="STRING" id="913774.A0A0C3HKX7"/>
<dbReference type="Pfam" id="PF00107">
    <property type="entry name" value="ADH_zinc_N"/>
    <property type="match status" value="1"/>
</dbReference>
<reference evidence="4 5" key="1">
    <citation type="submission" date="2014-04" db="EMBL/GenBank/DDBJ databases">
        <authorList>
            <consortium name="DOE Joint Genome Institute"/>
            <person name="Kuo A."/>
            <person name="Martino E."/>
            <person name="Perotto S."/>
            <person name="Kohler A."/>
            <person name="Nagy L.G."/>
            <person name="Floudas D."/>
            <person name="Copeland A."/>
            <person name="Barry K.W."/>
            <person name="Cichocki N."/>
            <person name="Veneault-Fourrey C."/>
            <person name="LaButti K."/>
            <person name="Lindquist E.A."/>
            <person name="Lipzen A."/>
            <person name="Lundell T."/>
            <person name="Morin E."/>
            <person name="Murat C."/>
            <person name="Sun H."/>
            <person name="Tunlid A."/>
            <person name="Henrissat B."/>
            <person name="Grigoriev I.V."/>
            <person name="Hibbett D.S."/>
            <person name="Martin F."/>
            <person name="Nordberg H.P."/>
            <person name="Cantor M.N."/>
            <person name="Hua S.X."/>
        </authorList>
    </citation>
    <scope>NUCLEOTIDE SEQUENCE [LARGE SCALE GENOMIC DNA]</scope>
    <source>
        <strain evidence="4 5">Zn</strain>
    </source>
</reference>
<evidence type="ECO:0000259" key="3">
    <source>
        <dbReference type="SMART" id="SM00829"/>
    </source>
</evidence>
<dbReference type="InterPro" id="IPR011032">
    <property type="entry name" value="GroES-like_sf"/>
</dbReference>
<evidence type="ECO:0000256" key="1">
    <source>
        <dbReference type="ARBA" id="ARBA00008072"/>
    </source>
</evidence>
<dbReference type="InterPro" id="IPR047122">
    <property type="entry name" value="Trans-enoyl_RdTase-like"/>
</dbReference>
<dbReference type="PANTHER" id="PTHR45348">
    <property type="entry name" value="HYPOTHETICAL OXIDOREDUCTASE (EUROFUNG)"/>
    <property type="match status" value="1"/>
</dbReference>
<protein>
    <recommendedName>
        <fullName evidence="3">Enoyl reductase (ER) domain-containing protein</fullName>
    </recommendedName>
</protein>
<dbReference type="FunCoup" id="A0A0C3HKX7">
    <property type="interactions" value="172"/>
</dbReference>
<organism evidence="4 5">
    <name type="scientific">Oidiodendron maius (strain Zn)</name>
    <dbReference type="NCBI Taxonomy" id="913774"/>
    <lineage>
        <taxon>Eukaryota</taxon>
        <taxon>Fungi</taxon>
        <taxon>Dikarya</taxon>
        <taxon>Ascomycota</taxon>
        <taxon>Pezizomycotina</taxon>
        <taxon>Leotiomycetes</taxon>
        <taxon>Leotiomycetes incertae sedis</taxon>
        <taxon>Myxotrichaceae</taxon>
        <taxon>Oidiodendron</taxon>
    </lineage>
</organism>
<evidence type="ECO:0000313" key="4">
    <source>
        <dbReference type="EMBL" id="KIN02992.1"/>
    </source>
</evidence>
<dbReference type="InterPro" id="IPR013154">
    <property type="entry name" value="ADH-like_N"/>
</dbReference>
<dbReference type="SMART" id="SM00829">
    <property type="entry name" value="PKS_ER"/>
    <property type="match status" value="1"/>
</dbReference>
<dbReference type="HOGENOM" id="CLU_026673_16_5_1"/>
<dbReference type="InterPro" id="IPR036291">
    <property type="entry name" value="NAD(P)-bd_dom_sf"/>
</dbReference>
<dbReference type="PANTHER" id="PTHR45348:SF2">
    <property type="entry name" value="ZINC-TYPE ALCOHOL DEHYDROGENASE-LIKE PROTEIN C2E1P3.01"/>
    <property type="match status" value="1"/>
</dbReference>
<dbReference type="Gene3D" id="3.90.180.10">
    <property type="entry name" value="Medium-chain alcohol dehydrogenases, catalytic domain"/>
    <property type="match status" value="1"/>
</dbReference>
<dbReference type="SUPFAM" id="SSF50129">
    <property type="entry name" value="GroES-like"/>
    <property type="match status" value="1"/>
</dbReference>
<evidence type="ECO:0000313" key="5">
    <source>
        <dbReference type="Proteomes" id="UP000054321"/>
    </source>
</evidence>
<comment type="similarity">
    <text evidence="1">Belongs to the zinc-containing alcohol dehydrogenase family.</text>
</comment>
<dbReference type="Proteomes" id="UP000054321">
    <property type="component" value="Unassembled WGS sequence"/>
</dbReference>
<proteinExistence type="inferred from homology"/>
<dbReference type="InParanoid" id="A0A0C3HKX7"/>
<dbReference type="OrthoDB" id="3509362at2759"/>
<dbReference type="CDD" id="cd08249">
    <property type="entry name" value="enoyl_reductase_like"/>
    <property type="match status" value="1"/>
</dbReference>
<accession>A0A0C3HKX7</accession>
<sequence length="336" mass="36011">MSQINKAAWIREPKGLLTVDEAPFPVASDNEIIVKNEAFAIQPFDAGVRAVAYIPIPYPFILGNGVAGIVEEVGPGVSKFKKGDRVVIDTPSYSAKESRYGGWQQYVVGKQATAAKIADGTSFEDAAAIPYALLTAVAGLQLKLGMGKPGADKKGKVLIWGASGSVGGYAVQYAKSAGYDVVATASPRKFEYVRSLGASEVVDYKNDQATSQLKAMGPFDFIMSASGDPASANAINEILQPQGGRFVITRPRNDQMQIAENVEYIYDFLSMVTQKPENSEFSKWWYDEYLPSALAGKVVPTPFEKRTGGLGGIQQACDDLTGGKNVKKLILNASDS</sequence>
<name>A0A0C3HKX7_OIDMZ</name>
<dbReference type="GO" id="GO:0016651">
    <property type="term" value="F:oxidoreductase activity, acting on NAD(P)H"/>
    <property type="evidence" value="ECO:0007669"/>
    <property type="project" value="InterPro"/>
</dbReference>
<evidence type="ECO:0000256" key="2">
    <source>
        <dbReference type="ARBA" id="ARBA00023002"/>
    </source>
</evidence>
<dbReference type="InterPro" id="IPR020843">
    <property type="entry name" value="ER"/>
</dbReference>
<dbReference type="SUPFAM" id="SSF51735">
    <property type="entry name" value="NAD(P)-binding Rossmann-fold domains"/>
    <property type="match status" value="1"/>
</dbReference>
<keyword evidence="2" id="KW-0560">Oxidoreductase</keyword>
<gene>
    <name evidence="4" type="ORF">OIDMADRAFT_195598</name>
</gene>
<dbReference type="Gene3D" id="3.40.50.720">
    <property type="entry name" value="NAD(P)-binding Rossmann-like Domain"/>
    <property type="match status" value="1"/>
</dbReference>
<dbReference type="InterPro" id="IPR013149">
    <property type="entry name" value="ADH-like_C"/>
</dbReference>
<feature type="domain" description="Enoyl reductase (ER)" evidence="3">
    <location>
        <begin position="15"/>
        <end position="331"/>
    </location>
</feature>
<dbReference type="Pfam" id="PF08240">
    <property type="entry name" value="ADH_N"/>
    <property type="match status" value="1"/>
</dbReference>
<dbReference type="AlphaFoldDB" id="A0A0C3HKX7"/>
<reference evidence="5" key="2">
    <citation type="submission" date="2015-01" db="EMBL/GenBank/DDBJ databases">
        <title>Evolutionary Origins and Diversification of the Mycorrhizal Mutualists.</title>
        <authorList>
            <consortium name="DOE Joint Genome Institute"/>
            <consortium name="Mycorrhizal Genomics Consortium"/>
            <person name="Kohler A."/>
            <person name="Kuo A."/>
            <person name="Nagy L.G."/>
            <person name="Floudas D."/>
            <person name="Copeland A."/>
            <person name="Barry K.W."/>
            <person name="Cichocki N."/>
            <person name="Veneault-Fourrey C."/>
            <person name="LaButti K."/>
            <person name="Lindquist E.A."/>
            <person name="Lipzen A."/>
            <person name="Lundell T."/>
            <person name="Morin E."/>
            <person name="Murat C."/>
            <person name="Riley R."/>
            <person name="Ohm R."/>
            <person name="Sun H."/>
            <person name="Tunlid A."/>
            <person name="Henrissat B."/>
            <person name="Grigoriev I.V."/>
            <person name="Hibbett D.S."/>
            <person name="Martin F."/>
        </authorList>
    </citation>
    <scope>NUCLEOTIDE SEQUENCE [LARGE SCALE GENOMIC DNA]</scope>
    <source>
        <strain evidence="5">Zn</strain>
    </source>
</reference>